<dbReference type="PROSITE" id="PS00198">
    <property type="entry name" value="4FE4S_FER_1"/>
    <property type="match status" value="1"/>
</dbReference>
<evidence type="ECO:0000256" key="1">
    <source>
        <dbReference type="ARBA" id="ARBA00022723"/>
    </source>
</evidence>
<dbReference type="Pfam" id="PF00248">
    <property type="entry name" value="Aldo_ket_red"/>
    <property type="match status" value="1"/>
</dbReference>
<organism evidence="5 6">
    <name type="scientific">Candidatus Synechococcus spongiarum 15L</name>
    <dbReference type="NCBI Taxonomy" id="1608419"/>
    <lineage>
        <taxon>Bacteria</taxon>
        <taxon>Bacillati</taxon>
        <taxon>Cyanobacteriota</taxon>
        <taxon>Cyanophyceae</taxon>
        <taxon>Synechococcales</taxon>
        <taxon>Synechococcaceae</taxon>
        <taxon>Synechococcus</taxon>
    </lineage>
</organism>
<keyword evidence="1" id="KW-0479">Metal-binding</keyword>
<gene>
    <name evidence="5" type="ORF">TQ37_09630</name>
</gene>
<protein>
    <submittedName>
        <fullName evidence="5">Aldo/keto reductase</fullName>
    </submittedName>
</protein>
<evidence type="ECO:0000256" key="3">
    <source>
        <dbReference type="ARBA" id="ARBA00023014"/>
    </source>
</evidence>
<dbReference type="PROSITE" id="PS51379">
    <property type="entry name" value="4FE4S_FER_2"/>
    <property type="match status" value="1"/>
</dbReference>
<accession>A0A0G8ARI9</accession>
<dbReference type="AlphaFoldDB" id="A0A0G8ARI9"/>
<dbReference type="InterPro" id="IPR023210">
    <property type="entry name" value="NADP_OxRdtase_dom"/>
</dbReference>
<dbReference type="PANTHER" id="PTHR43312">
    <property type="entry name" value="D-THREO-ALDOSE 1-DEHYDROGENASE"/>
    <property type="match status" value="1"/>
</dbReference>
<dbReference type="PATRIC" id="fig|1608419.3.peg.1233"/>
<dbReference type="InterPro" id="IPR036812">
    <property type="entry name" value="NAD(P)_OxRdtase_dom_sf"/>
</dbReference>
<dbReference type="InterPro" id="IPR017900">
    <property type="entry name" value="4Fe4S_Fe_S_CS"/>
</dbReference>
<dbReference type="SUPFAM" id="SSF51430">
    <property type="entry name" value="NAD(P)-linked oxidoreductase"/>
    <property type="match status" value="1"/>
</dbReference>
<dbReference type="GO" id="GO:0051536">
    <property type="term" value="F:iron-sulfur cluster binding"/>
    <property type="evidence" value="ECO:0007669"/>
    <property type="project" value="UniProtKB-KW"/>
</dbReference>
<evidence type="ECO:0000259" key="4">
    <source>
        <dbReference type="PROSITE" id="PS51379"/>
    </source>
</evidence>
<sequence>MPAVTAAAPPMTCRPFGPGPKVSVFTLGLMRALASPLQLQQVVAKALAIGINHFETAPSYGPSRIYLGQALAALAVPRHRYVITSKLLPGMDVASGLAVVRATLRHLRLDRLDRLAVHGINRPEHLHWALDGPGAEILAACQAEGLVRQVGFSSHGSPEIVEQAMASGRFGFCSLHLHLLNPAMMPLARQAMAAGMGVMAISPADKGGRLFDPPDLLRRQCVPFDPLELAYRWLLGHGISTVTVGAAHPSDLVWAQRLAHVGDGMPSSVAAVAERLDQARQQRLQDTFCGQCRRCLPCPEGIDIPALLRLRNLRLGHGMVAFCEERYGLVGQAGHWLPTVRGDACTRCGDCLPRCPRNLDIPRLLQHTHGLLQGPPRRRLWG</sequence>
<comment type="caution">
    <text evidence="5">The sequence shown here is derived from an EMBL/GenBank/DDBJ whole genome shotgun (WGS) entry which is preliminary data.</text>
</comment>
<dbReference type="Gene3D" id="3.20.20.100">
    <property type="entry name" value="NADP-dependent oxidoreductase domain"/>
    <property type="match status" value="1"/>
</dbReference>
<evidence type="ECO:0000313" key="5">
    <source>
        <dbReference type="EMBL" id="KKZ10109.1"/>
    </source>
</evidence>
<dbReference type="Pfam" id="PF13187">
    <property type="entry name" value="Fer4_9"/>
    <property type="match status" value="1"/>
</dbReference>
<dbReference type="InterPro" id="IPR017896">
    <property type="entry name" value="4Fe4S_Fe-S-bd"/>
</dbReference>
<reference evidence="5 6" key="2">
    <citation type="submission" date="2015-05" db="EMBL/GenBank/DDBJ databases">
        <title>Lifestyle Evolution in Cyanobacterial Symbionts of Sponges.</title>
        <authorList>
            <person name="Burgsdorf I."/>
            <person name="Slaby B.M."/>
            <person name="Handley K.M."/>
            <person name="Haber M."/>
            <person name="Blom J."/>
            <person name="Marshall C.W."/>
            <person name="Gilbert J.A."/>
            <person name="Hentschel U."/>
            <person name="Steindler L."/>
        </authorList>
    </citation>
    <scope>NUCLEOTIDE SEQUENCE [LARGE SCALE GENOMIC DNA]</scope>
    <source>
        <strain evidence="5">15L</strain>
    </source>
</reference>
<name>A0A0G8ARI9_9SYNE</name>
<dbReference type="PANTHER" id="PTHR43312:SF2">
    <property type="entry name" value="OXIDOREDUCTASE"/>
    <property type="match status" value="1"/>
</dbReference>
<feature type="domain" description="4Fe-4S ferredoxin-type" evidence="4">
    <location>
        <begin position="336"/>
        <end position="367"/>
    </location>
</feature>
<evidence type="ECO:0000256" key="2">
    <source>
        <dbReference type="ARBA" id="ARBA00023004"/>
    </source>
</evidence>
<evidence type="ECO:0000313" key="6">
    <source>
        <dbReference type="Proteomes" id="UP000035037"/>
    </source>
</evidence>
<dbReference type="STRING" id="431041.FLM9_85"/>
<keyword evidence="3" id="KW-0411">Iron-sulfur</keyword>
<dbReference type="EMBL" id="JYFQ01000205">
    <property type="protein sequence ID" value="KKZ10109.1"/>
    <property type="molecule type" value="Genomic_DNA"/>
</dbReference>
<dbReference type="GO" id="GO:0046872">
    <property type="term" value="F:metal ion binding"/>
    <property type="evidence" value="ECO:0007669"/>
    <property type="project" value="UniProtKB-KW"/>
</dbReference>
<keyword evidence="2" id="KW-0408">Iron</keyword>
<dbReference type="InterPro" id="IPR053135">
    <property type="entry name" value="AKR2_Oxidoreductase"/>
</dbReference>
<reference evidence="5 6" key="1">
    <citation type="submission" date="2015-02" db="EMBL/GenBank/DDBJ databases">
        <authorList>
            <person name="Slaby B."/>
            <person name="Hentschel U."/>
        </authorList>
    </citation>
    <scope>NUCLEOTIDE SEQUENCE [LARGE SCALE GENOMIC DNA]</scope>
    <source>
        <strain evidence="5">15L</strain>
    </source>
</reference>
<proteinExistence type="predicted"/>
<dbReference type="Proteomes" id="UP000035037">
    <property type="component" value="Unassembled WGS sequence"/>
</dbReference>